<proteinExistence type="predicted"/>
<evidence type="ECO:0000313" key="1">
    <source>
        <dbReference type="EMBL" id="QEE21750.1"/>
    </source>
</evidence>
<organism evidence="1 2">
    <name type="scientific">Paradevosia tibetensis</name>
    <dbReference type="NCBI Taxonomy" id="1447062"/>
    <lineage>
        <taxon>Bacteria</taxon>
        <taxon>Pseudomonadati</taxon>
        <taxon>Pseudomonadota</taxon>
        <taxon>Alphaproteobacteria</taxon>
        <taxon>Hyphomicrobiales</taxon>
        <taxon>Devosiaceae</taxon>
        <taxon>Paradevosia</taxon>
    </lineage>
</organism>
<dbReference type="AlphaFoldDB" id="A0A5B9DQP7"/>
<sequence length="170" mass="18514">MSSVIKTNLLAALALAVTAGAALAADTVSGPAKMVDGDIIMVGKQRVILWAVDAPERSQFCLIGSKKWGCYEAATRALEDILKTGDATCTLTDNKPDPFGRRYGVCKIGDTDIGAELVKQGYALAFTQQGEDYVAQQQEAEAAKIGLWRDEVKFEKPWDWRRTRTPGGFR</sequence>
<protein>
    <submittedName>
        <fullName evidence="1">Thermonuclease family protein</fullName>
    </submittedName>
</protein>
<dbReference type="SMART" id="SM00318">
    <property type="entry name" value="SNc"/>
    <property type="match status" value="1"/>
</dbReference>
<dbReference type="PROSITE" id="PS50830">
    <property type="entry name" value="TNASE_3"/>
    <property type="match status" value="1"/>
</dbReference>
<dbReference type="OrthoDB" id="9805504at2"/>
<dbReference type="EMBL" id="CP041690">
    <property type="protein sequence ID" value="QEE21750.1"/>
    <property type="molecule type" value="Genomic_DNA"/>
</dbReference>
<evidence type="ECO:0000313" key="2">
    <source>
        <dbReference type="Proteomes" id="UP000321062"/>
    </source>
</evidence>
<accession>A0A5B9DQP7</accession>
<reference evidence="1 2" key="1">
    <citation type="journal article" date="2015" name="Int. J. Syst. Evol. Microbiol.">
        <title>Youhaiella tibetensis gen. nov., sp. nov., isolated from subsurface sediment.</title>
        <authorList>
            <person name="Wang Y.X."/>
            <person name="Huang F.Q."/>
            <person name="Nogi Y."/>
            <person name="Pang S.J."/>
            <person name="Wang P.K."/>
            <person name="Lv J."/>
        </authorList>
    </citation>
    <scope>NUCLEOTIDE SEQUENCE [LARGE SCALE GENOMIC DNA]</scope>
    <source>
        <strain evidence="2">fig4</strain>
    </source>
</reference>
<keyword evidence="2" id="KW-1185">Reference proteome</keyword>
<name>A0A5B9DQP7_9HYPH</name>
<dbReference type="KEGG" id="yti:FNA67_16850"/>
<dbReference type="RefSeq" id="WP_147657112.1">
    <property type="nucleotide sequence ID" value="NZ_BMFM01000001.1"/>
</dbReference>
<dbReference type="SUPFAM" id="SSF50199">
    <property type="entry name" value="Staphylococcal nuclease"/>
    <property type="match status" value="1"/>
</dbReference>
<gene>
    <name evidence="1" type="ORF">FNA67_16850</name>
</gene>
<dbReference type="Gene3D" id="2.40.50.90">
    <property type="match status" value="1"/>
</dbReference>
<dbReference type="Proteomes" id="UP000321062">
    <property type="component" value="Chromosome"/>
</dbReference>
<dbReference type="Pfam" id="PF00565">
    <property type="entry name" value="SNase"/>
    <property type="match status" value="1"/>
</dbReference>
<dbReference type="InterPro" id="IPR016071">
    <property type="entry name" value="Staphylococal_nuclease_OB-fold"/>
</dbReference>
<dbReference type="InterPro" id="IPR035437">
    <property type="entry name" value="SNase_OB-fold_sf"/>
</dbReference>